<organism evidence="1 2">
    <name type="scientific">Peridroma alphabaculovirus</name>
    <dbReference type="NCBI Taxonomy" id="1346829"/>
    <lineage>
        <taxon>Viruses</taxon>
        <taxon>Viruses incertae sedis</taxon>
        <taxon>Naldaviricetes</taxon>
        <taxon>Lefavirales</taxon>
        <taxon>Baculoviridae</taxon>
        <taxon>Alphabaculovirus</taxon>
    </lineage>
</organism>
<dbReference type="EMBL" id="KM009991">
    <property type="protein sequence ID" value="AIE47863.1"/>
    <property type="molecule type" value="Genomic_DNA"/>
</dbReference>
<name>A0A068LL39_9ABAC</name>
<keyword evidence="2" id="KW-1185">Reference proteome</keyword>
<accession>A0A068LL39</accession>
<proteinExistence type="predicted"/>
<evidence type="ECO:0000313" key="2">
    <source>
        <dbReference type="Proteomes" id="UP000203240"/>
    </source>
</evidence>
<dbReference type="OrthoDB" id="41185at10239"/>
<evidence type="ECO:0000313" key="1">
    <source>
        <dbReference type="EMBL" id="AIE47863.1"/>
    </source>
</evidence>
<sequence length="198" mass="22447">MAFKHYVSVYAQCPETSVFAPIADNYRIDGGDDDGNEHPLINTFYGVRITPQHGRFANSIMAVHVKSSGGRVHYVYANRKLWDFRCAVHTDDDTQVFTFAAMPGVAVVFSENVHVKNVRQLRHKFVEHYELGGADGVPVHKKAKFPCVYAIDDNGDHRLVLHSKDVYLYQNTAKKIVQIDENIDYDTEDRSPLLADCM</sequence>
<dbReference type="GeneID" id="20004046"/>
<protein>
    <submittedName>
        <fullName evidence="1">ORF-61-like protein</fullName>
    </submittedName>
</protein>
<dbReference type="Proteomes" id="UP000203240">
    <property type="component" value="Segment"/>
</dbReference>
<reference evidence="1 2" key="1">
    <citation type="journal article" date="2015" name="Genome Announc.">
        <title>A Distinct Group II Alphabaculovirus Isolated from a Peridroma Species.</title>
        <authorList>
            <person name="Rohrmann G.F."/>
            <person name="Erlandson M.A."/>
            <person name="Theilmann D.A."/>
        </authorList>
    </citation>
    <scope>NUCLEOTIDE SEQUENCE [LARGE SCALE GENOMIC DNA]</scope>
    <source>
        <strain evidence="1">GR_167</strain>
    </source>
</reference>
<gene>
    <name evidence="1" type="ORF">pesp138</name>
</gene>
<dbReference type="RefSeq" id="YP_009049964.1">
    <property type="nucleotide sequence ID" value="NC_024625.1"/>
</dbReference>